<evidence type="ECO:0000313" key="1">
    <source>
        <dbReference type="EMBL" id="PXF57394.1"/>
    </source>
</evidence>
<evidence type="ECO:0000313" key="2">
    <source>
        <dbReference type="Proteomes" id="UP000248329"/>
    </source>
</evidence>
<gene>
    <name evidence="1" type="ORF">C4B59_15300</name>
</gene>
<organism evidence="1 2">
    <name type="scientific">Candidatus Methanogaster sp</name>
    <dbReference type="NCBI Taxonomy" id="3386292"/>
    <lineage>
        <taxon>Archaea</taxon>
        <taxon>Methanobacteriati</taxon>
        <taxon>Methanobacteriota</taxon>
        <taxon>Stenosarchaea group</taxon>
        <taxon>Methanomicrobia</taxon>
        <taxon>Methanosarcinales</taxon>
        <taxon>ANME-2 cluster</taxon>
        <taxon>Candidatus Methanogasteraceae</taxon>
        <taxon>Candidatus Methanogaster</taxon>
    </lineage>
</organism>
<accession>A0AC61KYS2</accession>
<sequence length="646" mass="72550">MKQAMTSIDVAVIVSELQHLVGSRIEKIYKTDTGTDIEQIRLNLYLFGEGRSDLVITPGAYVCLTAHPLPGPKTPAMFAMTLRKYLSHGRIVSIEQYDFDRIIEIKTMRGEVENGLILELFPPGNVILVNHEQKIILPLHPVTFRGRRIRSGEVYKLPDMQSNPVEITKDGLSALFSESDMSLVKTLATRLNMGGVIAEEVCSHLGIDKNTGCQDLSDEVVETVHRGIAHVFGQMANPKPHITYKDENKIDVLPFEISRYTDRTKRYFNTFSEALDEFFGVAAKEQAIEKKPDRKQNPLEHRLTQQENAIRKFEHDKSDLSAKAEAVYTHYQPVDELLGLVRQELADGRTWDEIRAEHSEIKRTDPRNRTITIELDGMSIPLDTGKNVPQNAQVFYDRSKKIGSKLDGAVRAIENTRELLKERVKKPKTKMPAPKRPKPRWYDQYRWFRTSDGLLVIGGRGATSNEEIVKKYLEKRDIFMHSQAPGAPVTIIKVDKGAEVSEQTIAEAAQFAISYSSIWKSGQYTGDCYWVNPDQVSKTPEHGEFVSKGAFIIRGTRNYLKDVSVGLAIGITSDLHLIGGPVSAVSNHAKNVVEIVPGRFNQNDIAKKIYRIFSDALGRSIKVVASPDQIAKFLPPGESDIKSKGK</sequence>
<proteinExistence type="predicted"/>
<comment type="caution">
    <text evidence="1">The sequence shown here is derived from an EMBL/GenBank/DDBJ whole genome shotgun (WGS) entry which is preliminary data.</text>
</comment>
<dbReference type="EMBL" id="PQXF01000061">
    <property type="protein sequence ID" value="PXF57394.1"/>
    <property type="molecule type" value="Genomic_DNA"/>
</dbReference>
<name>A0AC61KYS2_9EURY</name>
<protein>
    <submittedName>
        <fullName evidence="1">Fibronectin-binding domain-containing protein</fullName>
    </submittedName>
</protein>
<reference evidence="1" key="1">
    <citation type="submission" date="2018-01" db="EMBL/GenBank/DDBJ databases">
        <authorList>
            <person name="Krukenberg V."/>
        </authorList>
    </citation>
    <scope>NUCLEOTIDE SEQUENCE</scope>
    <source>
        <strain evidence="1">E20ANME2</strain>
    </source>
</reference>
<dbReference type="Proteomes" id="UP000248329">
    <property type="component" value="Unassembled WGS sequence"/>
</dbReference>